<organism evidence="3 4">
    <name type="scientific">Xanthobacter tagetidis</name>
    <dbReference type="NCBI Taxonomy" id="60216"/>
    <lineage>
        <taxon>Bacteria</taxon>
        <taxon>Pseudomonadati</taxon>
        <taxon>Pseudomonadota</taxon>
        <taxon>Alphaproteobacteria</taxon>
        <taxon>Hyphomicrobiales</taxon>
        <taxon>Xanthobacteraceae</taxon>
        <taxon>Xanthobacter</taxon>
    </lineage>
</organism>
<feature type="transmembrane region" description="Helical" evidence="2">
    <location>
        <begin position="733"/>
        <end position="752"/>
    </location>
</feature>
<evidence type="ECO:0000256" key="1">
    <source>
        <dbReference type="SAM" id="MobiDB-lite"/>
    </source>
</evidence>
<dbReference type="Pfam" id="PF10101">
    <property type="entry name" value="DUF2339"/>
    <property type="match status" value="1"/>
</dbReference>
<feature type="transmembrane region" description="Helical" evidence="2">
    <location>
        <begin position="527"/>
        <end position="544"/>
    </location>
</feature>
<feature type="transmembrane region" description="Helical" evidence="2">
    <location>
        <begin position="764"/>
        <end position="784"/>
    </location>
</feature>
<feature type="transmembrane region" description="Helical" evidence="2">
    <location>
        <begin position="701"/>
        <end position="721"/>
    </location>
</feature>
<feature type="transmembrane region" description="Helical" evidence="2">
    <location>
        <begin position="580"/>
        <end position="597"/>
    </location>
</feature>
<feature type="transmembrane region" description="Helical" evidence="2">
    <location>
        <begin position="423"/>
        <end position="441"/>
    </location>
</feature>
<dbReference type="InterPro" id="IPR019286">
    <property type="entry name" value="DUF2339_TM"/>
</dbReference>
<keyword evidence="2" id="KW-1133">Transmembrane helix</keyword>
<feature type="transmembrane region" description="Helical" evidence="2">
    <location>
        <begin position="398"/>
        <end position="416"/>
    </location>
</feature>
<dbReference type="PIRSF" id="PIRSF035905">
    <property type="entry name" value="UCP035905_mp"/>
    <property type="match status" value="1"/>
</dbReference>
<feature type="transmembrane region" description="Helical" evidence="2">
    <location>
        <begin position="210"/>
        <end position="234"/>
    </location>
</feature>
<protein>
    <submittedName>
        <fullName evidence="3">DUF2339 domain-containing protein</fullName>
    </submittedName>
</protein>
<accession>A0A3L7AIJ0</accession>
<dbReference type="EMBL" id="RCTF01000004">
    <property type="protein sequence ID" value="RLP80047.1"/>
    <property type="molecule type" value="Genomic_DNA"/>
</dbReference>
<dbReference type="Proteomes" id="UP000269692">
    <property type="component" value="Unassembled WGS sequence"/>
</dbReference>
<feature type="transmembrane region" description="Helical" evidence="2">
    <location>
        <begin position="556"/>
        <end position="574"/>
    </location>
</feature>
<feature type="transmembrane region" description="Helical" evidence="2">
    <location>
        <begin position="340"/>
        <end position="362"/>
    </location>
</feature>
<dbReference type="AlphaFoldDB" id="A0A3L7AIJ0"/>
<dbReference type="PANTHER" id="PTHR38434:SF1">
    <property type="entry name" value="BLL2549 PROTEIN"/>
    <property type="match status" value="1"/>
</dbReference>
<feature type="transmembrane region" description="Helical" evidence="2">
    <location>
        <begin position="609"/>
        <end position="626"/>
    </location>
</feature>
<feature type="transmembrane region" description="Helical" evidence="2">
    <location>
        <begin position="240"/>
        <end position="260"/>
    </location>
</feature>
<name>A0A3L7AIJ0_9HYPH</name>
<gene>
    <name evidence="3" type="ORF">D9R14_06730</name>
</gene>
<feature type="region of interest" description="Disordered" evidence="1">
    <location>
        <begin position="51"/>
        <end position="128"/>
    </location>
</feature>
<reference evidence="3 4" key="1">
    <citation type="submission" date="2018-10" db="EMBL/GenBank/DDBJ databases">
        <title>Xanthobacter tagetidis genome sequencing and assembly.</title>
        <authorList>
            <person name="Maclea K.S."/>
            <person name="Goen A.E."/>
            <person name="Fatima S.A."/>
        </authorList>
    </citation>
    <scope>NUCLEOTIDE SEQUENCE [LARGE SCALE GENOMIC DNA]</scope>
    <source>
        <strain evidence="3 4">ATCC 700314</strain>
    </source>
</reference>
<evidence type="ECO:0000313" key="3">
    <source>
        <dbReference type="EMBL" id="RLP80047.1"/>
    </source>
</evidence>
<feature type="transmembrane region" description="Helical" evidence="2">
    <location>
        <begin position="315"/>
        <end position="334"/>
    </location>
</feature>
<dbReference type="InterPro" id="IPR014600">
    <property type="entry name" value="UCP035905_mem"/>
</dbReference>
<feature type="transmembrane region" description="Helical" evidence="2">
    <location>
        <begin position="496"/>
        <end position="515"/>
    </location>
</feature>
<keyword evidence="2" id="KW-0472">Membrane</keyword>
<feature type="transmembrane region" description="Helical" evidence="2">
    <location>
        <begin position="6"/>
        <end position="26"/>
    </location>
</feature>
<evidence type="ECO:0000256" key="2">
    <source>
        <dbReference type="SAM" id="Phobius"/>
    </source>
</evidence>
<dbReference type="RefSeq" id="WP_121622551.1">
    <property type="nucleotide sequence ID" value="NZ_JACIIW010000002.1"/>
</dbReference>
<feature type="transmembrane region" description="Helical" evidence="2">
    <location>
        <begin position="267"/>
        <end position="284"/>
    </location>
</feature>
<proteinExistence type="predicted"/>
<feature type="transmembrane region" description="Helical" evidence="2">
    <location>
        <begin position="638"/>
        <end position="658"/>
    </location>
</feature>
<comment type="caution">
    <text evidence="3">The sequence shown here is derived from an EMBL/GenBank/DDBJ whole genome shotgun (WGS) entry which is preliminary data.</text>
</comment>
<feature type="transmembrane region" description="Helical" evidence="2">
    <location>
        <begin position="885"/>
        <end position="905"/>
    </location>
</feature>
<keyword evidence="4" id="KW-1185">Reference proteome</keyword>
<feature type="transmembrane region" description="Helical" evidence="2">
    <location>
        <begin position="859"/>
        <end position="879"/>
    </location>
</feature>
<evidence type="ECO:0000313" key="4">
    <source>
        <dbReference type="Proteomes" id="UP000269692"/>
    </source>
</evidence>
<dbReference type="OrthoDB" id="5422830at2"/>
<feature type="transmembrane region" description="Helical" evidence="2">
    <location>
        <begin position="834"/>
        <end position="852"/>
    </location>
</feature>
<keyword evidence="2" id="KW-0812">Transmembrane</keyword>
<dbReference type="PANTHER" id="PTHR38434">
    <property type="entry name" value="BLL2549 PROTEIN"/>
    <property type="match status" value="1"/>
</dbReference>
<feature type="transmembrane region" description="Helical" evidence="2">
    <location>
        <begin position="796"/>
        <end position="814"/>
    </location>
</feature>
<feature type="transmembrane region" description="Helical" evidence="2">
    <location>
        <begin position="145"/>
        <end position="166"/>
    </location>
</feature>
<feature type="transmembrane region" description="Helical" evidence="2">
    <location>
        <begin position="290"/>
        <end position="308"/>
    </location>
</feature>
<feature type="transmembrane region" description="Helical" evidence="2">
    <location>
        <begin position="178"/>
        <end position="198"/>
    </location>
</feature>
<feature type="compositionally biased region" description="Pro residues" evidence="1">
    <location>
        <begin position="52"/>
        <end position="62"/>
    </location>
</feature>
<sequence length="932" mass="95359">MDELVWLVLLVLTFPVIAIVALVLALKARGRIRTLEEKVAELDLRLAGAAPAPVPLPTPQIPPVSSGSPLARFATPEAAPQTDSAPETAPVPPQDGPGTSDAPPLVPQIGPADTPAPPTLEPAGVPARPPAVPLKERFAGFEERLGARWAVWVGGIALALGGVFLVRYAVEQDLIGPLARIVLGLLLAAGLMGAGEWLRRIDRTDGFAGLPAAHVPSVLTAAGTMTAFGSLYAAYELYHLLSPGAAFVLLALTGIATVFAALLHGPALAVLGFAGAAATPLLVTSSDPNAYGVAILIVAVGASALAVARLKRWRLLALLAIAGMVGWGLTLLAFEVPQATPASGLIGLVLMALTAALLTPGHLWGPAASRRPDLVSSLGAAGAILVTLAAAVHGGVAFGPLAVFVVAALGALALAWRAPPATLAALAVALAAPVILAQWNFPPDPGSAVAPAGPVAGSVPEPSHLPLGHFVAYGLLMAGLQLALGLLGARRAGRAFASIGWAGASSLGAVLLLVAGYERLTDLEKSMPFAALAALLALVLAFWAETAQRARPSGAAAGAFAAGSVVALALGLAFALEKGWLTVGLALAALAVAWVATRRPVPGLRQLSAGLGLLVAAHVGADPTIAGAELGTTPILNWLLWGYGVPAAAFALSAHLLGRTADDWPRRVHEGLALLFAVLLAALEVFHLAHPEQFLAERSGLFETGLLASIYGAYAVGLLWLSEVRARPLYGLFARLVGGLAALFAVGTLIGPNPFADKVSVGGPVFNVLLTAYALPAVLALLFASRVPAGERPTRLFARGLAVVLGLAYVTFEVSRLFQGPVLDPSAISSAEWYAYSAAWLGFGILLLALGLWRGSRTLRLASGAVMVVTVFKVFRYDMQDLDGVLRAVSFVGLGLVLVAIGRLYQRRLAKGAGARQAPPTTAGADTPPPAP</sequence>
<feature type="transmembrane region" description="Helical" evidence="2">
    <location>
        <begin position="470"/>
        <end position="489"/>
    </location>
</feature>
<feature type="transmembrane region" description="Helical" evidence="2">
    <location>
        <begin position="670"/>
        <end position="689"/>
    </location>
</feature>
<feature type="transmembrane region" description="Helical" evidence="2">
    <location>
        <begin position="374"/>
        <end position="392"/>
    </location>
</feature>